<name>A0AAN8YCA1_SOLBU</name>
<keyword evidence="2" id="KW-1185">Reference proteome</keyword>
<sequence length="28" mass="3359">MHRLEYHISETIIEDPKLSADFKGWTQI</sequence>
<comment type="caution">
    <text evidence="1">The sequence shown here is derived from an EMBL/GenBank/DDBJ whole genome shotgun (WGS) entry which is preliminary data.</text>
</comment>
<dbReference type="Proteomes" id="UP001371456">
    <property type="component" value="Unassembled WGS sequence"/>
</dbReference>
<accession>A0AAN8YCA1</accession>
<reference evidence="1 2" key="1">
    <citation type="submission" date="2024-02" db="EMBL/GenBank/DDBJ databases">
        <title>de novo genome assembly of Solanum bulbocastanum strain 11H21.</title>
        <authorList>
            <person name="Hosaka A.J."/>
        </authorList>
    </citation>
    <scope>NUCLEOTIDE SEQUENCE [LARGE SCALE GENOMIC DNA]</scope>
    <source>
        <tissue evidence="1">Young leaves</tissue>
    </source>
</reference>
<organism evidence="1 2">
    <name type="scientific">Solanum bulbocastanum</name>
    <name type="common">Wild potato</name>
    <dbReference type="NCBI Taxonomy" id="147425"/>
    <lineage>
        <taxon>Eukaryota</taxon>
        <taxon>Viridiplantae</taxon>
        <taxon>Streptophyta</taxon>
        <taxon>Embryophyta</taxon>
        <taxon>Tracheophyta</taxon>
        <taxon>Spermatophyta</taxon>
        <taxon>Magnoliopsida</taxon>
        <taxon>eudicotyledons</taxon>
        <taxon>Gunneridae</taxon>
        <taxon>Pentapetalae</taxon>
        <taxon>asterids</taxon>
        <taxon>lamiids</taxon>
        <taxon>Solanales</taxon>
        <taxon>Solanaceae</taxon>
        <taxon>Solanoideae</taxon>
        <taxon>Solaneae</taxon>
        <taxon>Solanum</taxon>
    </lineage>
</organism>
<gene>
    <name evidence="1" type="ORF">RDI58_017727</name>
</gene>
<protein>
    <submittedName>
        <fullName evidence="1">Uncharacterized protein</fullName>
    </submittedName>
</protein>
<dbReference type="EMBL" id="JBANQN010000007">
    <property type="protein sequence ID" value="KAK6784273.1"/>
    <property type="molecule type" value="Genomic_DNA"/>
</dbReference>
<dbReference type="AlphaFoldDB" id="A0AAN8YCA1"/>
<evidence type="ECO:0000313" key="2">
    <source>
        <dbReference type="Proteomes" id="UP001371456"/>
    </source>
</evidence>
<evidence type="ECO:0000313" key="1">
    <source>
        <dbReference type="EMBL" id="KAK6784273.1"/>
    </source>
</evidence>
<proteinExistence type="predicted"/>